<sequence>MLDAIHFTIIKSPILFTVIEAFLLLFTAGAMEWIPETDESEIGIAVCLFLIFMSLMVFIAYMWVFYEPSYVF</sequence>
<accession>A0A6H0X9X3</accession>
<keyword evidence="1" id="KW-1133">Transmembrane helix</keyword>
<organism evidence="2 3">
    <name type="scientific">Vibrio phage V09</name>
    <dbReference type="NCBI Taxonomy" id="2724327"/>
    <lineage>
        <taxon>Viruses</taxon>
        <taxon>Duplodnaviria</taxon>
        <taxon>Heunggongvirae</taxon>
        <taxon>Uroviricota</taxon>
        <taxon>Caudoviricetes</taxon>
        <taxon>Pantevenvirales</taxon>
        <taxon>Straboviridae</taxon>
        <taxon>Schizotequatrovirus</taxon>
        <taxon>Schizotequatrovirus KVP40</taxon>
    </lineage>
</organism>
<reference evidence="2 3" key="1">
    <citation type="submission" date="2020-03" db="EMBL/GenBank/DDBJ databases">
        <authorList>
            <person name="Ni P."/>
            <person name="Yin Y."/>
        </authorList>
    </citation>
    <scope>NUCLEOTIDE SEQUENCE [LARGE SCALE GENOMIC DNA]</scope>
</reference>
<dbReference type="EMBL" id="MT135026">
    <property type="protein sequence ID" value="QIW91193.1"/>
    <property type="molecule type" value="Genomic_DNA"/>
</dbReference>
<protein>
    <submittedName>
        <fullName evidence="2">Uncharacterized protein</fullName>
    </submittedName>
</protein>
<name>A0A6H0X9X3_9CAUD</name>
<dbReference type="Proteomes" id="UP000502092">
    <property type="component" value="Segment"/>
</dbReference>
<evidence type="ECO:0000256" key="1">
    <source>
        <dbReference type="SAM" id="Phobius"/>
    </source>
</evidence>
<evidence type="ECO:0000313" key="3">
    <source>
        <dbReference type="Proteomes" id="UP000502092"/>
    </source>
</evidence>
<feature type="transmembrane region" description="Helical" evidence="1">
    <location>
        <begin position="12"/>
        <end position="30"/>
    </location>
</feature>
<keyword evidence="1" id="KW-0472">Membrane</keyword>
<proteinExistence type="predicted"/>
<feature type="transmembrane region" description="Helical" evidence="1">
    <location>
        <begin position="42"/>
        <end position="66"/>
    </location>
</feature>
<evidence type="ECO:0000313" key="2">
    <source>
        <dbReference type="EMBL" id="QIW91193.1"/>
    </source>
</evidence>
<gene>
    <name evidence="2" type="ORF">COHAPHLL_00357</name>
</gene>
<keyword evidence="1" id="KW-0812">Transmembrane</keyword>